<dbReference type="Gene3D" id="3.40.50.300">
    <property type="entry name" value="P-loop containing nucleotide triphosphate hydrolases"/>
    <property type="match status" value="1"/>
</dbReference>
<sequence>MIYIYWAPPRKGKTFTCTAEALKRMEEVHKKRLKDPDFKGRVFSNYPIEHPKLGFCDVWKPEYVYLPIYDSYIFIDEAYRDFNSRKHKSFTDDEHLFFSTNGHNGNDINLIAQNPARIDLVIREMTDTFFYVKKTEIPLIGRPLWFTIDAYLTEDDFKRRHQDKEAMYNRSHLRFSGKVARAYDTHYFRKDCDEEPTFVNWSEELGIDPGNRKAERSFLQNAIVRIKDRFSSPELVTDE</sequence>
<name>A0A1I4UP47_9EURY</name>
<organism evidence="2 3">
    <name type="scientific">Methanolobus profundi</name>
    <dbReference type="NCBI Taxonomy" id="487685"/>
    <lineage>
        <taxon>Archaea</taxon>
        <taxon>Methanobacteriati</taxon>
        <taxon>Methanobacteriota</taxon>
        <taxon>Stenosarchaea group</taxon>
        <taxon>Methanomicrobia</taxon>
        <taxon>Methanosarcinales</taxon>
        <taxon>Methanosarcinaceae</taxon>
        <taxon>Methanolobus</taxon>
    </lineage>
</organism>
<dbReference type="Proteomes" id="UP000198535">
    <property type="component" value="Unassembled WGS sequence"/>
</dbReference>
<proteinExistence type="predicted"/>
<protein>
    <submittedName>
        <fullName evidence="2">Zonular occludens toxin (Zot)</fullName>
    </submittedName>
</protein>
<dbReference type="InterPro" id="IPR027417">
    <property type="entry name" value="P-loop_NTPase"/>
</dbReference>
<dbReference type="InterPro" id="IPR008900">
    <property type="entry name" value="Zot_N"/>
</dbReference>
<dbReference type="OrthoDB" id="375497at2157"/>
<dbReference type="RefSeq" id="WP_091938029.1">
    <property type="nucleotide sequence ID" value="NZ_FOUJ01000007.1"/>
</dbReference>
<reference evidence="3" key="1">
    <citation type="submission" date="2016-10" db="EMBL/GenBank/DDBJ databases">
        <authorList>
            <person name="Varghese N."/>
            <person name="Submissions S."/>
        </authorList>
    </citation>
    <scope>NUCLEOTIDE SEQUENCE [LARGE SCALE GENOMIC DNA]</scope>
    <source>
        <strain evidence="3">Mob M</strain>
    </source>
</reference>
<accession>A0A1I4UP47</accession>
<evidence type="ECO:0000313" key="3">
    <source>
        <dbReference type="Proteomes" id="UP000198535"/>
    </source>
</evidence>
<evidence type="ECO:0000259" key="1">
    <source>
        <dbReference type="Pfam" id="PF05707"/>
    </source>
</evidence>
<dbReference type="AlphaFoldDB" id="A0A1I4UP47"/>
<keyword evidence="3" id="KW-1185">Reference proteome</keyword>
<dbReference type="Pfam" id="PF05707">
    <property type="entry name" value="Zot"/>
    <property type="match status" value="1"/>
</dbReference>
<gene>
    <name evidence="2" type="ORF">SAMN04488696_2817</name>
</gene>
<evidence type="ECO:0000313" key="2">
    <source>
        <dbReference type="EMBL" id="SFM90685.1"/>
    </source>
</evidence>
<dbReference type="EMBL" id="FOUJ01000007">
    <property type="protein sequence ID" value="SFM90685.1"/>
    <property type="molecule type" value="Genomic_DNA"/>
</dbReference>
<dbReference type="STRING" id="487685.SAMN04488696_2817"/>
<feature type="domain" description="Zona occludens toxin N-terminal" evidence="1">
    <location>
        <begin position="68"/>
        <end position="139"/>
    </location>
</feature>